<keyword evidence="2 6" id="KW-0689">Ribosomal protein</keyword>
<dbReference type="PANTHER" id="PTHR45699">
    <property type="entry name" value="60S ACIDIC RIBOSOMAL PROTEIN P0"/>
    <property type="match status" value="1"/>
</dbReference>
<evidence type="ECO:0000313" key="6">
    <source>
        <dbReference type="EMBL" id="AIF02208.1"/>
    </source>
</evidence>
<accession>A0A075GKL3</accession>
<dbReference type="Gene3D" id="3.30.70.1730">
    <property type="match status" value="1"/>
</dbReference>
<dbReference type="InterPro" id="IPR040637">
    <property type="entry name" value="Ribosomal_uL10-like_insert"/>
</dbReference>
<feature type="domain" description="Large ribosomal subunit protein uL10-like insertion" evidence="5">
    <location>
        <begin position="110"/>
        <end position="180"/>
    </location>
</feature>
<gene>
    <name evidence="6" type="primary">RP-L10</name>
    <name evidence="6" type="synonym">rplJ</name>
</gene>
<evidence type="ECO:0000256" key="2">
    <source>
        <dbReference type="ARBA" id="ARBA00022980"/>
    </source>
</evidence>
<dbReference type="SUPFAM" id="SSF160369">
    <property type="entry name" value="Ribosomal protein L10-like"/>
    <property type="match status" value="1"/>
</dbReference>
<dbReference type="GO" id="GO:0070180">
    <property type="term" value="F:large ribosomal subunit rRNA binding"/>
    <property type="evidence" value="ECO:0007669"/>
    <property type="project" value="TreeGrafter"/>
</dbReference>
<protein>
    <submittedName>
        <fullName evidence="6">Ribosomal protein L10 (RP-L10, rplJ)</fullName>
    </submittedName>
</protein>
<comment type="similarity">
    <text evidence="1">Belongs to the universal ribosomal protein uL10 family.</text>
</comment>
<dbReference type="EMBL" id="KF900643">
    <property type="protein sequence ID" value="AIF02208.1"/>
    <property type="molecule type" value="Genomic_DNA"/>
</dbReference>
<evidence type="ECO:0000256" key="4">
    <source>
        <dbReference type="SAM" id="MobiDB-lite"/>
    </source>
</evidence>
<dbReference type="InterPro" id="IPR043164">
    <property type="entry name" value="Ribosomal_uL10-like_insert_sf"/>
</dbReference>
<proteinExistence type="inferred from homology"/>
<dbReference type="Pfam" id="PF00466">
    <property type="entry name" value="Ribosomal_L10"/>
    <property type="match status" value="1"/>
</dbReference>
<feature type="compositionally biased region" description="Acidic residues" evidence="4">
    <location>
        <begin position="281"/>
        <end position="299"/>
    </location>
</feature>
<evidence type="ECO:0000256" key="3">
    <source>
        <dbReference type="ARBA" id="ARBA00023274"/>
    </source>
</evidence>
<name>A0A075GKL3_9EURY</name>
<dbReference type="PANTHER" id="PTHR45699:SF3">
    <property type="entry name" value="LARGE RIBOSOMAL SUBUNIT PROTEIN UL10"/>
    <property type="match status" value="1"/>
</dbReference>
<dbReference type="GO" id="GO:0022625">
    <property type="term" value="C:cytosolic large ribosomal subunit"/>
    <property type="evidence" value="ECO:0007669"/>
    <property type="project" value="TreeGrafter"/>
</dbReference>
<sequence length="310" mass="32580">MMAKATQWKVDRIGELTELLSSDGIIGIVDVAGVPAQAMLEMRSTLRQDMALTMAKKTLFRRAWKEAGRQAEQLETMFESAQQPMIVHSNSLNISQLFQQLEQTRTGRAAKEGDIAPEDIVVEQGPTDFLPGPIVGELSAVGIPAKIEKGKVNIIKTVTPVKAGEVIDGELGLMLDKLEIKPIEIGIILCGVIVDGVVMPPDVLSIDTNALLTQAIANALAVAINTGISNSGTIPVLIATASAHALTLAGQLDSSALDDELVATLEAAPTVTEAAPTTDAGADEASSEEAAEEEPEEEKADFGGLGDMFG</sequence>
<organism evidence="6">
    <name type="scientific">uncultured marine group II/III euryarchaeote KM3_155_E06</name>
    <dbReference type="NCBI Taxonomy" id="1457897"/>
    <lineage>
        <taxon>Archaea</taxon>
        <taxon>Methanobacteriati</taxon>
        <taxon>Methanobacteriota</taxon>
        <taxon>environmental samples</taxon>
    </lineage>
</organism>
<dbReference type="InterPro" id="IPR043141">
    <property type="entry name" value="Ribosomal_uL10-like_sf"/>
</dbReference>
<dbReference type="GO" id="GO:0000027">
    <property type="term" value="P:ribosomal large subunit assembly"/>
    <property type="evidence" value="ECO:0007669"/>
    <property type="project" value="TreeGrafter"/>
</dbReference>
<dbReference type="Gene3D" id="3.90.105.20">
    <property type="match status" value="1"/>
</dbReference>
<dbReference type="Gene3D" id="6.10.140.760">
    <property type="match status" value="1"/>
</dbReference>
<dbReference type="Pfam" id="PF17777">
    <property type="entry name" value="RL10P_insert"/>
    <property type="match status" value="1"/>
</dbReference>
<dbReference type="InterPro" id="IPR050323">
    <property type="entry name" value="Ribosomal_protein_uL10"/>
</dbReference>
<evidence type="ECO:0000256" key="1">
    <source>
        <dbReference type="ARBA" id="ARBA00008889"/>
    </source>
</evidence>
<dbReference type="InterPro" id="IPR001790">
    <property type="entry name" value="Ribosomal_uL10"/>
</dbReference>
<dbReference type="AlphaFoldDB" id="A0A075GKL3"/>
<keyword evidence="3" id="KW-0687">Ribonucleoprotein</keyword>
<dbReference type="GO" id="GO:0003735">
    <property type="term" value="F:structural constituent of ribosome"/>
    <property type="evidence" value="ECO:0007669"/>
    <property type="project" value="TreeGrafter"/>
</dbReference>
<reference evidence="6" key="1">
    <citation type="journal article" date="2014" name="Genome Biol. Evol.">
        <title>Pangenome evidence for extensive interdomain horizontal transfer affecting lineage core and shell genes in uncultured planktonic thaumarchaeota and euryarchaeota.</title>
        <authorList>
            <person name="Deschamps P."/>
            <person name="Zivanovic Y."/>
            <person name="Moreira D."/>
            <person name="Rodriguez-Valera F."/>
            <person name="Lopez-Garcia P."/>
        </authorList>
    </citation>
    <scope>NUCLEOTIDE SEQUENCE</scope>
</reference>
<dbReference type="GO" id="GO:0002181">
    <property type="term" value="P:cytoplasmic translation"/>
    <property type="evidence" value="ECO:0007669"/>
    <property type="project" value="TreeGrafter"/>
</dbReference>
<evidence type="ECO:0000259" key="5">
    <source>
        <dbReference type="Pfam" id="PF17777"/>
    </source>
</evidence>
<feature type="region of interest" description="Disordered" evidence="4">
    <location>
        <begin position="268"/>
        <end position="310"/>
    </location>
</feature>
<feature type="compositionally biased region" description="Low complexity" evidence="4">
    <location>
        <begin position="268"/>
        <end position="280"/>
    </location>
</feature>